<dbReference type="Proteomes" id="UP000027586">
    <property type="component" value="Unassembled WGS sequence"/>
</dbReference>
<reference evidence="2" key="1">
    <citation type="submission" date="2013-08" db="EMBL/GenBank/DDBJ databases">
        <title>Gene expansion shapes genome architecture in the human pathogen Lichtheimia corymbifera: an evolutionary genomics analysis in the ancient terrestrial Mucorales (Mucoromycotina).</title>
        <authorList>
            <person name="Schwartze V.U."/>
            <person name="Winter S."/>
            <person name="Shelest E."/>
            <person name="Marcet-Houben M."/>
            <person name="Horn F."/>
            <person name="Wehner S."/>
            <person name="Hoffmann K."/>
            <person name="Riege K."/>
            <person name="Sammeth M."/>
            <person name="Nowrousian M."/>
            <person name="Valiante V."/>
            <person name="Linde J."/>
            <person name="Jacobsen I.D."/>
            <person name="Marz M."/>
            <person name="Brakhage A.A."/>
            <person name="Gabaldon T."/>
            <person name="Bocker S."/>
            <person name="Voigt K."/>
        </authorList>
    </citation>
    <scope>NUCLEOTIDE SEQUENCE [LARGE SCALE GENOMIC DNA]</scope>
    <source>
        <strain evidence="2">FSU 9682</strain>
    </source>
</reference>
<evidence type="ECO:0000313" key="3">
    <source>
        <dbReference type="Proteomes" id="UP000027586"/>
    </source>
</evidence>
<sequence>MGSRWELQDGHVVPQAHHRRNVPSLRPDDDPTQTKTVFTRLADIAITDYLPSPSHGLMIWLISNATDLRGIHLPESHFLSDVSKTMIKVSHLSKLEITRIAGTAEFCDPIVSFMQHHIAMEDQSTLEELILHIDDGKMHEVTWLDMVSQMKCLKNLELLAGSIPEDCLPVLEKIGQDCSSLESVTLGKRHDRGSSLADGVIRSFSRHPNLKYLTVEAKSLSATDILAFTTLPRLERLRLNYYTPDWIKDMLAELVPNVIIQTIYT</sequence>
<keyword evidence="3" id="KW-1185">Reference proteome</keyword>
<feature type="region of interest" description="Disordered" evidence="1">
    <location>
        <begin position="1"/>
        <end position="33"/>
    </location>
</feature>
<comment type="caution">
    <text evidence="2">The sequence shown here is derived from an EMBL/GenBank/DDBJ whole genome shotgun (WGS) entry which is preliminary data.</text>
</comment>
<dbReference type="InterPro" id="IPR032675">
    <property type="entry name" value="LRR_dom_sf"/>
</dbReference>
<evidence type="ECO:0008006" key="4">
    <source>
        <dbReference type="Google" id="ProtNLM"/>
    </source>
</evidence>
<dbReference type="AlphaFoldDB" id="A0A068RXD2"/>
<proteinExistence type="predicted"/>
<dbReference type="VEuPathDB" id="FungiDB:LCOR_06035.1"/>
<dbReference type="SUPFAM" id="SSF52047">
    <property type="entry name" value="RNI-like"/>
    <property type="match status" value="1"/>
</dbReference>
<gene>
    <name evidence="2" type="ORF">LCOR_06035.1</name>
</gene>
<dbReference type="EMBL" id="CBTN010000025">
    <property type="protein sequence ID" value="CDH54818.1"/>
    <property type="molecule type" value="Genomic_DNA"/>
</dbReference>
<protein>
    <recommendedName>
        <fullName evidence="4">F-box domain-containing protein</fullName>
    </recommendedName>
</protein>
<accession>A0A068RXD2</accession>
<evidence type="ECO:0000256" key="1">
    <source>
        <dbReference type="SAM" id="MobiDB-lite"/>
    </source>
</evidence>
<name>A0A068RXD2_9FUNG</name>
<organism evidence="2 3">
    <name type="scientific">Lichtheimia corymbifera JMRC:FSU:9682</name>
    <dbReference type="NCBI Taxonomy" id="1263082"/>
    <lineage>
        <taxon>Eukaryota</taxon>
        <taxon>Fungi</taxon>
        <taxon>Fungi incertae sedis</taxon>
        <taxon>Mucoromycota</taxon>
        <taxon>Mucoromycotina</taxon>
        <taxon>Mucoromycetes</taxon>
        <taxon>Mucorales</taxon>
        <taxon>Lichtheimiaceae</taxon>
        <taxon>Lichtheimia</taxon>
    </lineage>
</organism>
<evidence type="ECO:0000313" key="2">
    <source>
        <dbReference type="EMBL" id="CDH54818.1"/>
    </source>
</evidence>
<dbReference type="Gene3D" id="3.80.10.10">
    <property type="entry name" value="Ribonuclease Inhibitor"/>
    <property type="match status" value="1"/>
</dbReference>